<evidence type="ECO:0000256" key="1">
    <source>
        <dbReference type="SAM" id="MobiDB-lite"/>
    </source>
</evidence>
<keyword evidence="4" id="KW-1185">Reference proteome</keyword>
<accession>A0A5B7DQB4</accession>
<dbReference type="OrthoDB" id="8197512at2759"/>
<dbReference type="AlphaFoldDB" id="A0A5B7DQB4"/>
<evidence type="ECO:0000259" key="2">
    <source>
        <dbReference type="PROSITE" id="PS00028"/>
    </source>
</evidence>
<feature type="compositionally biased region" description="Polar residues" evidence="1">
    <location>
        <begin position="125"/>
        <end position="144"/>
    </location>
</feature>
<dbReference type="EMBL" id="VSRR010001187">
    <property type="protein sequence ID" value="MPC23289.1"/>
    <property type="molecule type" value="Genomic_DNA"/>
</dbReference>
<sequence length="216" mass="23595">MAESRGNRSPTCPTCSRTFANFQGRRVHEQSQHPSSFHAGEVESLKTERRKARWDPEELAMMAENKAKHPRAKYINQEIKQHVLPHRTIEGIKGARRTESYKVQVRAAAVPSSPPSVLDPRGLTSPITSGSSQETLPSEPNSLPSLGLPAAGSPQPPPPHIRSEEEVHACVQRTSYTLGLSVPTCIGEVEHQVDLWCPPSAYVYRPPGRGGPSDAG</sequence>
<protein>
    <recommendedName>
        <fullName evidence="2">C2H2-type domain-containing protein</fullName>
    </recommendedName>
</protein>
<gene>
    <name evidence="3" type="ORF">E2C01_016331</name>
</gene>
<feature type="domain" description="C2H2-type" evidence="2">
    <location>
        <begin position="12"/>
        <end position="33"/>
    </location>
</feature>
<reference evidence="3 4" key="1">
    <citation type="submission" date="2019-05" db="EMBL/GenBank/DDBJ databases">
        <title>Another draft genome of Portunus trituberculatus and its Hox gene families provides insights of decapod evolution.</title>
        <authorList>
            <person name="Jeong J.-H."/>
            <person name="Song I."/>
            <person name="Kim S."/>
            <person name="Choi T."/>
            <person name="Kim D."/>
            <person name="Ryu S."/>
            <person name="Kim W."/>
        </authorList>
    </citation>
    <scope>NUCLEOTIDE SEQUENCE [LARGE SCALE GENOMIC DNA]</scope>
    <source>
        <tissue evidence="3">Muscle</tissue>
    </source>
</reference>
<comment type="caution">
    <text evidence="3">The sequence shown here is derived from an EMBL/GenBank/DDBJ whole genome shotgun (WGS) entry which is preliminary data.</text>
</comment>
<dbReference type="InterPro" id="IPR013087">
    <property type="entry name" value="Znf_C2H2_type"/>
</dbReference>
<evidence type="ECO:0000313" key="3">
    <source>
        <dbReference type="EMBL" id="MPC23289.1"/>
    </source>
</evidence>
<dbReference type="Proteomes" id="UP000324222">
    <property type="component" value="Unassembled WGS sequence"/>
</dbReference>
<evidence type="ECO:0000313" key="4">
    <source>
        <dbReference type="Proteomes" id="UP000324222"/>
    </source>
</evidence>
<feature type="region of interest" description="Disordered" evidence="1">
    <location>
        <begin position="25"/>
        <end position="51"/>
    </location>
</feature>
<proteinExistence type="predicted"/>
<feature type="region of interest" description="Disordered" evidence="1">
    <location>
        <begin position="107"/>
        <end position="161"/>
    </location>
</feature>
<organism evidence="3 4">
    <name type="scientific">Portunus trituberculatus</name>
    <name type="common">Swimming crab</name>
    <name type="synonym">Neptunus trituberculatus</name>
    <dbReference type="NCBI Taxonomy" id="210409"/>
    <lineage>
        <taxon>Eukaryota</taxon>
        <taxon>Metazoa</taxon>
        <taxon>Ecdysozoa</taxon>
        <taxon>Arthropoda</taxon>
        <taxon>Crustacea</taxon>
        <taxon>Multicrustacea</taxon>
        <taxon>Malacostraca</taxon>
        <taxon>Eumalacostraca</taxon>
        <taxon>Eucarida</taxon>
        <taxon>Decapoda</taxon>
        <taxon>Pleocyemata</taxon>
        <taxon>Brachyura</taxon>
        <taxon>Eubrachyura</taxon>
        <taxon>Portunoidea</taxon>
        <taxon>Portunidae</taxon>
        <taxon>Portuninae</taxon>
        <taxon>Portunus</taxon>
    </lineage>
</organism>
<dbReference type="PROSITE" id="PS00028">
    <property type="entry name" value="ZINC_FINGER_C2H2_1"/>
    <property type="match status" value="1"/>
</dbReference>
<name>A0A5B7DQB4_PORTR</name>